<feature type="region of interest" description="Disordered" evidence="5">
    <location>
        <begin position="1"/>
        <end position="483"/>
    </location>
</feature>
<dbReference type="Pfam" id="PF12031">
    <property type="entry name" value="BAF250_C"/>
    <property type="match status" value="1"/>
</dbReference>
<evidence type="ECO:0000256" key="5">
    <source>
        <dbReference type="SAM" id="MobiDB-lite"/>
    </source>
</evidence>
<feature type="compositionally biased region" description="Polar residues" evidence="5">
    <location>
        <begin position="398"/>
        <end position="420"/>
    </location>
</feature>
<feature type="region of interest" description="Disordered" evidence="5">
    <location>
        <begin position="1440"/>
        <end position="1485"/>
    </location>
</feature>
<feature type="compositionally biased region" description="Polar residues" evidence="5">
    <location>
        <begin position="345"/>
        <end position="358"/>
    </location>
</feature>
<feature type="region of interest" description="Disordered" evidence="5">
    <location>
        <begin position="1979"/>
        <end position="2009"/>
    </location>
</feature>
<feature type="compositionally biased region" description="Low complexity" evidence="5">
    <location>
        <begin position="133"/>
        <end position="142"/>
    </location>
</feature>
<keyword evidence="3" id="KW-0156">Chromatin regulator</keyword>
<protein>
    <submittedName>
        <fullName evidence="7">Putative swi-snf chromatin-remodeling complex protein</fullName>
    </submittedName>
</protein>
<dbReference type="GO" id="GO:0005654">
    <property type="term" value="C:nucleoplasm"/>
    <property type="evidence" value="ECO:0007669"/>
    <property type="project" value="TreeGrafter"/>
</dbReference>
<dbReference type="PANTHER" id="PTHR12656:SF5">
    <property type="entry name" value="TRITHORAX GROUP PROTEIN OSA"/>
    <property type="match status" value="1"/>
</dbReference>
<feature type="compositionally biased region" description="Pro residues" evidence="5">
    <location>
        <begin position="767"/>
        <end position="783"/>
    </location>
</feature>
<feature type="region of interest" description="Disordered" evidence="5">
    <location>
        <begin position="2040"/>
        <end position="2124"/>
    </location>
</feature>
<evidence type="ECO:0000259" key="6">
    <source>
        <dbReference type="PROSITE" id="PS51011"/>
    </source>
</evidence>
<feature type="compositionally biased region" description="Basic residues" evidence="5">
    <location>
        <begin position="2077"/>
        <end position="2088"/>
    </location>
</feature>
<evidence type="ECO:0000313" key="7">
    <source>
        <dbReference type="EMBL" id="JAB55758.1"/>
    </source>
</evidence>
<feature type="domain" description="ARID" evidence="6">
    <location>
        <begin position="495"/>
        <end position="590"/>
    </location>
</feature>
<dbReference type="GO" id="GO:0031491">
    <property type="term" value="F:nucleosome binding"/>
    <property type="evidence" value="ECO:0007669"/>
    <property type="project" value="TreeGrafter"/>
</dbReference>
<feature type="compositionally biased region" description="Polar residues" evidence="5">
    <location>
        <begin position="1529"/>
        <end position="1540"/>
    </location>
</feature>
<feature type="compositionally biased region" description="Low complexity" evidence="5">
    <location>
        <begin position="2097"/>
        <end position="2117"/>
    </location>
</feature>
<keyword evidence="4" id="KW-0539">Nucleus</keyword>
<feature type="compositionally biased region" description="Polar residues" evidence="5">
    <location>
        <begin position="102"/>
        <end position="112"/>
    </location>
</feature>
<dbReference type="GO" id="GO:0006357">
    <property type="term" value="P:regulation of transcription by RNA polymerase II"/>
    <property type="evidence" value="ECO:0007669"/>
    <property type="project" value="TreeGrafter"/>
</dbReference>
<proteinExistence type="evidence at transcript level"/>
<dbReference type="GO" id="GO:0003677">
    <property type="term" value="F:DNA binding"/>
    <property type="evidence" value="ECO:0007669"/>
    <property type="project" value="InterPro"/>
</dbReference>
<feature type="compositionally biased region" description="Gly residues" evidence="5">
    <location>
        <begin position="682"/>
        <end position="691"/>
    </location>
</feature>
<feature type="compositionally biased region" description="Low complexity" evidence="5">
    <location>
        <begin position="1541"/>
        <end position="1562"/>
    </location>
</feature>
<dbReference type="Pfam" id="PF01388">
    <property type="entry name" value="ARID"/>
    <property type="match status" value="1"/>
</dbReference>
<feature type="compositionally biased region" description="Low complexity" evidence="5">
    <location>
        <begin position="36"/>
        <end position="66"/>
    </location>
</feature>
<dbReference type="PANTHER" id="PTHR12656">
    <property type="entry name" value="BRG-1 ASSOCIATED FACTOR 250 BAF250"/>
    <property type="match status" value="1"/>
</dbReference>
<feature type="compositionally biased region" description="Low complexity" evidence="5">
    <location>
        <begin position="692"/>
        <end position="702"/>
    </location>
</feature>
<feature type="compositionally biased region" description="Low complexity" evidence="5">
    <location>
        <begin position="225"/>
        <end position="237"/>
    </location>
</feature>
<dbReference type="SMART" id="SM01014">
    <property type="entry name" value="ARID"/>
    <property type="match status" value="1"/>
</dbReference>
<dbReference type="GO" id="GO:0006338">
    <property type="term" value="P:chromatin remodeling"/>
    <property type="evidence" value="ECO:0007669"/>
    <property type="project" value="InterPro"/>
</dbReference>
<dbReference type="SMART" id="SM00501">
    <property type="entry name" value="BRIGHT"/>
    <property type="match status" value="1"/>
</dbReference>
<feature type="compositionally biased region" description="Low complexity" evidence="5">
    <location>
        <begin position="1979"/>
        <end position="2008"/>
    </location>
</feature>
<feature type="region of interest" description="Disordered" evidence="5">
    <location>
        <begin position="1528"/>
        <end position="1563"/>
    </location>
</feature>
<feature type="compositionally biased region" description="Low complexity" evidence="5">
    <location>
        <begin position="882"/>
        <end position="896"/>
    </location>
</feature>
<feature type="compositionally biased region" description="Polar residues" evidence="5">
    <location>
        <begin position="368"/>
        <end position="387"/>
    </location>
</feature>
<evidence type="ECO:0000256" key="1">
    <source>
        <dbReference type="ARBA" id="ARBA00004123"/>
    </source>
</evidence>
<feature type="compositionally biased region" description="Polar residues" evidence="5">
    <location>
        <begin position="961"/>
        <end position="973"/>
    </location>
</feature>
<sequence>MRPTPSPTGSSGSRSMSPAVGQQNIPMPPRPSSSHSQVPNQQTQNQLNNSSSNLGHNNQSQQQQEQTPVASPGRPPSLPPGSQPQQPQQQQQQPPLPPQQQANMASQGSYQTHPPHMHGYKMGPMPPYPPHNPQSQQYSPHSQANYSPRPQYPGSYGPVPPGGGPPPGPPPNSMSPNAGYPGRPMPNHVGGPPPPPHSQYPPYQQNWGPPVPGPGPQPGMNNHIPPQQQQQPHQQPPGGKGSPPTGGPMPPNQQPQQQSQPHSPQQPGAPPQSGSPRPLNYLKQHLQHKGSYGGAPSPTTSQGYGNGPGMHPPMGPPHHMGPPMGPGMGPNTMGPTNMGPPTAGNHPNQQPTGPNSQHPDGPPVTESGPGSQDNGPNVANPVTSIVTTGPDGTPLDDGSQQSTLSNTSVASGEDPQCSTPKSRKNEPYTPGGHLAPPNASPGTPHNAHEDFEMNSPTWPRTPASPVFNSHHPHTETFRSTKKSDSLTKLYEMDDNPDRRIWLDKLLGYMEERRTPITACPTISKQALDLYKLYLLVKERGGFLEVCKKVTKSKTWKDIAGLLGIGASSSAAYTLRKHYTKNILPFECHFDRGGVDPSPIIQQVEGGGKKGKNKVTSVPSPGSSNSQDSFPTPGSSSASMDGYNAYPGGYPPPNATPGDYNSQASRPPSQQSNAQSPHLGAPYQGGPGGYGQYGPTPDQYGPIPGAPPGQYPPGQQQNQFPPANRPMYPGYGPPPPPPESAEGATPPNSAAPPTPGDPYRGYGTAQSPYPPPPAQPTPQQPPQPQSQQQPPQSQSQQPQTPQQQQQQQHPQSQQSSQQQRPPTTGPSSSAASGSTPPASGIQTQAPSSGAGPYPPPPQPYGDYRQQDQSPPPPRRHPDFAKDQQQPYPYSQRPQMYPGWQNNSGQYRGQYPPQGAPQQWNSNAPRPSGPPPGPGPWQDQNRYPPNQSGSPYPPHQQAQQQPWTNMPPSSQNSSLRPPAPRVGGGKPFAQMSNVQPNVVGGSTGPAKPLAAGQFPPQSGVPPKRDIVFPSDSVESTTPVLYRRKRIAKLDVGQTDPWRIFMALRSGLLVESTWALDVLNILLFDDTSVTYFGLSHLPGLLNLLLDHFQKSLADMFDSDTTKKTIQNGYGWYSQLDEESYLTDDDDNDEENEETAEDDDSDDDDEEEDAEGEDEDEDESLFNEDPSCDINLSKKVIKSDIKLENGDLNEHDDSTNSSNNKCKITTTISSANNNSNNSTTSTVAAGQEDNKENIQLRSNCKKLMKKRKKINNYSKRKKLFVDLGSVTEIPNPDDRIVIFQSTTNYTMTSRKGLPVKFQQSDDDIFVLDHRRRWDKLADTYYQTTSTVGGDPWTDGHNEPDAHDFVLDTFKAEFANIPFSKLIKSKHNKKYLRQKRRILLNNKNNKCVTNLNSVSSNSNNVNCISGKSNNNNNINSDIKNKIEQNTRTTNNNNNKINNQFLTSNGNSSNNSNSNNDGITNSSSITTTTTTTKSNLSMNLNNFIIKKESTTTTTTITASTIDSDCRHIDMELEKTNSLSNGPQDAVSSNSNSNDSNNDNNKCANNNQSTVTKMEIDEVDDEQTKLPGGEQDCNKSTFDVSDTIQDPSNLLKRRRMSDYEDECYTRDEASLFLVTESQDSLARRCVALSNILRNLTFLPGNEIEFARSSRFLAILGKLLLLHHDHPIRTKKTRNYDREEDADFADSCSSLQGESEWWWDFLIQIRENMLVATANISGHMDLSRFDESVSRPVLDGLLHWAICPSAHGQDPFPTLGPNSVLSPQRLALEALCKLCVTDANVDLVIATPPFSRLEKLCSVLTRHLCKNEDQVLREFSVNLLHYLAAADSTMSRTVAMQSPCVSYLVAFIEQAEQTALGVANQHGINFLRDNPDSMGTSLDMLRRAAGTLLHLARHPDNRPLFMQQEQRLLGLVMSHILDQQVALIISRVLYQCSRGQGPLTSSDVSAFHQKYNRTGFSAISSINPSSSLAAPSNISSSSSLHNSKSVPPSSSTSTANLMQTNSSLMPSIITTTTANAIKNDLMASQGGVMTTLTPSSSASAHSSTPPTTLLPPPPTSATPTPIQHHPSHLHNPHTHSQHSLNNIESSSPSAAATTQQQPQPQPQTSKPVIASS</sequence>
<feature type="compositionally biased region" description="Polar residues" evidence="5">
    <location>
        <begin position="658"/>
        <end position="675"/>
    </location>
</feature>
<feature type="compositionally biased region" description="Low complexity" evidence="5">
    <location>
        <begin position="83"/>
        <end position="93"/>
    </location>
</feature>
<dbReference type="InterPro" id="IPR016024">
    <property type="entry name" value="ARM-type_fold"/>
</dbReference>
<dbReference type="SUPFAM" id="SSF46774">
    <property type="entry name" value="ARID-like"/>
    <property type="match status" value="1"/>
</dbReference>
<dbReference type="InterPro" id="IPR001606">
    <property type="entry name" value="ARID_dom"/>
</dbReference>
<dbReference type="CDD" id="cd16865">
    <property type="entry name" value="ARID_ARID1A-like"/>
    <property type="match status" value="1"/>
</dbReference>
<feature type="compositionally biased region" description="Polar residues" evidence="5">
    <location>
        <begin position="614"/>
        <end position="638"/>
    </location>
</feature>
<dbReference type="InterPro" id="IPR033388">
    <property type="entry name" value="BAF250_C"/>
</dbReference>
<dbReference type="GO" id="GO:0045893">
    <property type="term" value="P:positive regulation of DNA-templated transcription"/>
    <property type="evidence" value="ECO:0007669"/>
    <property type="project" value="TreeGrafter"/>
</dbReference>
<feature type="compositionally biased region" description="Low complexity" evidence="5">
    <location>
        <begin position="2042"/>
        <end position="2059"/>
    </location>
</feature>
<reference evidence="7" key="1">
    <citation type="journal article" date="2014" name="Insect Biochem. Mol. Biol.">
        <title>An insight into the sialome of the frog biting fly, Corethrella appendiculata.</title>
        <authorList>
            <person name="Ribeiro J.M.C."/>
            <person name="Chagas A.C."/>
            <person name="Pham V.M."/>
            <person name="Lounibos L.P."/>
            <person name="Calvo E."/>
        </authorList>
    </citation>
    <scope>NUCLEOTIDE SEQUENCE</scope>
    <source>
        <tissue evidence="7">Salivary glands</tissue>
    </source>
</reference>
<organism evidence="7">
    <name type="scientific">Corethrella appendiculata</name>
    <dbReference type="NCBI Taxonomy" id="1370023"/>
    <lineage>
        <taxon>Eukaryota</taxon>
        <taxon>Metazoa</taxon>
        <taxon>Ecdysozoa</taxon>
        <taxon>Arthropoda</taxon>
        <taxon>Hexapoda</taxon>
        <taxon>Insecta</taxon>
        <taxon>Pterygota</taxon>
        <taxon>Neoptera</taxon>
        <taxon>Endopterygota</taxon>
        <taxon>Diptera</taxon>
        <taxon>Nematocera</taxon>
        <taxon>Culicoidea</taxon>
        <taxon>Chaoboridae</taxon>
        <taxon>Corethrella</taxon>
    </lineage>
</organism>
<accession>W4VRB5</accession>
<feature type="compositionally biased region" description="Polar residues" evidence="5">
    <location>
        <begin position="936"/>
        <end position="948"/>
    </location>
</feature>
<keyword evidence="2" id="KW-0597">Phosphoprotein</keyword>
<dbReference type="Gene3D" id="1.25.10.10">
    <property type="entry name" value="Leucine-rich Repeat Variant"/>
    <property type="match status" value="1"/>
</dbReference>
<feature type="compositionally biased region" description="Pro residues" evidence="5">
    <location>
        <begin position="73"/>
        <end position="82"/>
    </location>
</feature>
<feature type="compositionally biased region" description="Low complexity" evidence="5">
    <location>
        <begin position="711"/>
        <end position="729"/>
    </location>
</feature>
<dbReference type="InterPro" id="IPR036431">
    <property type="entry name" value="ARID_dom_sf"/>
</dbReference>
<dbReference type="EMBL" id="GANO01004113">
    <property type="protein sequence ID" value="JAB55758.1"/>
    <property type="molecule type" value="mRNA"/>
</dbReference>
<name>W4VRB5_9DIPT</name>
<feature type="compositionally biased region" description="Low complexity" evidence="5">
    <location>
        <begin position="329"/>
        <end position="342"/>
    </location>
</feature>
<evidence type="ECO:0000256" key="3">
    <source>
        <dbReference type="ARBA" id="ARBA00022853"/>
    </source>
</evidence>
<feature type="compositionally biased region" description="Acidic residues" evidence="5">
    <location>
        <begin position="1138"/>
        <end position="1178"/>
    </location>
</feature>
<feature type="region of interest" description="Disordered" evidence="5">
    <location>
        <begin position="1138"/>
        <end position="1183"/>
    </location>
</feature>
<dbReference type="PROSITE" id="PS51011">
    <property type="entry name" value="ARID"/>
    <property type="match status" value="1"/>
</dbReference>
<feature type="compositionally biased region" description="Low complexity" evidence="5">
    <location>
        <begin position="7"/>
        <end position="18"/>
    </location>
</feature>
<dbReference type="GO" id="GO:0071565">
    <property type="term" value="C:nBAF complex"/>
    <property type="evidence" value="ECO:0007669"/>
    <property type="project" value="TreeGrafter"/>
</dbReference>
<feature type="compositionally biased region" description="Pro residues" evidence="5">
    <location>
        <begin position="158"/>
        <end position="173"/>
    </location>
</feature>
<dbReference type="GO" id="GO:0016514">
    <property type="term" value="C:SWI/SNF complex"/>
    <property type="evidence" value="ECO:0007669"/>
    <property type="project" value="InterPro"/>
</dbReference>
<feature type="compositionally biased region" description="Pro residues" evidence="5">
    <location>
        <begin position="310"/>
        <end position="325"/>
    </location>
</feature>
<feature type="compositionally biased region" description="Low complexity" evidence="5">
    <location>
        <begin position="254"/>
        <end position="278"/>
    </location>
</feature>
<dbReference type="GO" id="GO:0035060">
    <property type="term" value="C:brahma complex"/>
    <property type="evidence" value="ECO:0007669"/>
    <property type="project" value="InterPro"/>
</dbReference>
<dbReference type="InterPro" id="IPR011989">
    <property type="entry name" value="ARM-like"/>
</dbReference>
<dbReference type="Gene3D" id="1.10.150.60">
    <property type="entry name" value="ARID DNA-binding domain"/>
    <property type="match status" value="1"/>
</dbReference>
<dbReference type="SUPFAM" id="SSF48371">
    <property type="entry name" value="ARM repeat"/>
    <property type="match status" value="1"/>
</dbReference>
<feature type="compositionally biased region" description="Low complexity" evidence="5">
    <location>
        <begin position="784"/>
        <end position="850"/>
    </location>
</feature>
<evidence type="ECO:0000256" key="4">
    <source>
        <dbReference type="ARBA" id="ARBA00023242"/>
    </source>
</evidence>
<feature type="region of interest" description="Disordered" evidence="5">
    <location>
        <begin position="596"/>
        <end position="1027"/>
    </location>
</feature>
<evidence type="ECO:0000256" key="2">
    <source>
        <dbReference type="ARBA" id="ARBA00022553"/>
    </source>
</evidence>
<feature type="compositionally biased region" description="Basic and acidic residues" evidence="5">
    <location>
        <begin position="472"/>
        <end position="483"/>
    </location>
</feature>
<dbReference type="InterPro" id="IPR021906">
    <property type="entry name" value="BAF250/Osa"/>
</dbReference>
<comment type="subcellular location">
    <subcellularLocation>
        <location evidence="1">Nucleus</location>
    </subcellularLocation>
</comment>